<proteinExistence type="predicted"/>
<feature type="transmembrane region" description="Helical" evidence="1">
    <location>
        <begin position="133"/>
        <end position="157"/>
    </location>
</feature>
<reference evidence="2" key="1">
    <citation type="journal article" date="2020" name="mSystems">
        <title>Genome- and Community-Level Interaction Insights into Carbon Utilization and Element Cycling Functions of Hydrothermarchaeota in Hydrothermal Sediment.</title>
        <authorList>
            <person name="Zhou Z."/>
            <person name="Liu Y."/>
            <person name="Xu W."/>
            <person name="Pan J."/>
            <person name="Luo Z.H."/>
            <person name="Li M."/>
        </authorList>
    </citation>
    <scope>NUCLEOTIDE SEQUENCE [LARGE SCALE GENOMIC DNA]</scope>
    <source>
        <strain evidence="2">HyVt-74</strain>
    </source>
</reference>
<dbReference type="AlphaFoldDB" id="A0A7C5HFW0"/>
<name>A0A7C5HFW0_UNCW3</name>
<keyword evidence="1" id="KW-0472">Membrane</keyword>
<feature type="transmembrane region" description="Helical" evidence="1">
    <location>
        <begin position="103"/>
        <end position="127"/>
    </location>
</feature>
<keyword evidence="1" id="KW-1133">Transmembrane helix</keyword>
<evidence type="ECO:0000313" key="2">
    <source>
        <dbReference type="EMBL" id="HHE04573.1"/>
    </source>
</evidence>
<comment type="caution">
    <text evidence="2">The sequence shown here is derived from an EMBL/GenBank/DDBJ whole genome shotgun (WGS) entry which is preliminary data.</text>
</comment>
<sequence>MIVLLFLNYVGFLSSGVNQKPINLFNLTRYNPYSLKETQSLGLFLWENRINKGYSGTTKSSRNTLKQWGIYTGEFTSALIPSVLYTLYIGYDMFQEEDFFGKIYFKSYMLFNSTVPAGMVIITGSLFKQKGSWWKSLLGSAVGSFAGLGLAYWGYYYGPRDADFLYLIVYISPSLFATIGYNL</sequence>
<feature type="transmembrane region" description="Helical" evidence="1">
    <location>
        <begin position="68"/>
        <end position="91"/>
    </location>
</feature>
<dbReference type="Proteomes" id="UP000886110">
    <property type="component" value="Unassembled WGS sequence"/>
</dbReference>
<dbReference type="EMBL" id="DRTB01000050">
    <property type="protein sequence ID" value="HHE04573.1"/>
    <property type="molecule type" value="Genomic_DNA"/>
</dbReference>
<organism evidence="2">
    <name type="scientific">candidate division WOR-3 bacterium</name>
    <dbReference type="NCBI Taxonomy" id="2052148"/>
    <lineage>
        <taxon>Bacteria</taxon>
        <taxon>Bacteria division WOR-3</taxon>
    </lineage>
</organism>
<protein>
    <submittedName>
        <fullName evidence="2">Uncharacterized protein</fullName>
    </submittedName>
</protein>
<evidence type="ECO:0000256" key="1">
    <source>
        <dbReference type="SAM" id="Phobius"/>
    </source>
</evidence>
<accession>A0A7C5HFW0</accession>
<gene>
    <name evidence="2" type="ORF">ENL19_00760</name>
</gene>
<keyword evidence="1" id="KW-0812">Transmembrane</keyword>
<feature type="transmembrane region" description="Helical" evidence="1">
    <location>
        <begin position="164"/>
        <end position="181"/>
    </location>
</feature>